<keyword evidence="4" id="KW-1185">Reference proteome</keyword>
<dbReference type="Gene3D" id="2.150.10.10">
    <property type="entry name" value="Serralysin-like metalloprotease, C-terminal"/>
    <property type="match status" value="2"/>
</dbReference>
<dbReference type="EMBL" id="VCPC01000001">
    <property type="protein sequence ID" value="TMV14672.1"/>
    <property type="molecule type" value="Genomic_DNA"/>
</dbReference>
<dbReference type="Proteomes" id="UP001191082">
    <property type="component" value="Unassembled WGS sequence"/>
</dbReference>
<evidence type="ECO:0000256" key="1">
    <source>
        <dbReference type="ARBA" id="ARBA00004613"/>
    </source>
</evidence>
<sequence>MKLNALGQEVVVESAGFGGTANSPDLITLSNGNLLIVWTEVLGTPTDSFDDVDGGVFARVLDANGIPVGDILQINGASTGLQANPEAVALSAGSFAIGWSSYQTFGDHPADVDTYIRYFDSSGTPFNNFLIDVHQDTVPLATDDVLMEMVGLASGRIAVLLENETEEGYYTYIYDGAGAPLVQMSAPASDMIQLSNGNIVRADVIAPQVGSGEEGDHVQITMLSSRFTAPDDIPGVYDGLIFYIDGIEGNASKTPKQVQLAALAGGGFAVAYVEKTPGGSAVAVSVVTDDAQIEFETVPLSQTLSYLSPKVQIEMIALSGGGLALAVTTPDDSGGGVGLDLLLLDADGRMVDSHSLSVDQTGDQFQPSLTELPDGRIALAYTDDRADDPLQIQFFEVTGDGGRFIGTAGDDDLAGLGGNDRILGLAGNDTIKGGRGDDRLVGGDGDDTIFGGTGADSIRGQAGNDTLVGGGGADGIGGGAGDDVIRGGAGRDVLGGGSGADRLLGQAGNDVLIGGLGDDTLIGGGGRDTFRFVYDRSGDDVISDFDATRDKLWVDLRGNAAGDVTVDVVDGDTLVGFGDASVTLNGVTLTEAEITFTFV</sequence>
<dbReference type="InterPro" id="IPR001343">
    <property type="entry name" value="Hemolysn_Ca-bd"/>
</dbReference>
<dbReference type="PRINTS" id="PR00313">
    <property type="entry name" value="CABNDNGRPT"/>
</dbReference>
<evidence type="ECO:0000313" key="3">
    <source>
        <dbReference type="EMBL" id="TMV14672.1"/>
    </source>
</evidence>
<evidence type="ECO:0000313" key="4">
    <source>
        <dbReference type="Proteomes" id="UP001191082"/>
    </source>
</evidence>
<name>A0ABY2XDL2_9RHOB</name>
<dbReference type="PANTHER" id="PTHR38340">
    <property type="entry name" value="S-LAYER PROTEIN"/>
    <property type="match status" value="1"/>
</dbReference>
<dbReference type="RefSeq" id="WP_138862023.1">
    <property type="nucleotide sequence ID" value="NZ_VCPC01000001.1"/>
</dbReference>
<reference evidence="3 4" key="1">
    <citation type="submission" date="2019-05" db="EMBL/GenBank/DDBJ databases">
        <title>Marivita sp. nov. isolated from sea sediment.</title>
        <authorList>
            <person name="Kim W."/>
        </authorList>
    </citation>
    <scope>NUCLEOTIDE SEQUENCE [LARGE SCALE GENOMIC DNA]</scope>
    <source>
        <strain evidence="3 4">CAU 1492</strain>
    </source>
</reference>
<proteinExistence type="predicted"/>
<comment type="subcellular location">
    <subcellularLocation>
        <location evidence="1">Secreted</location>
    </subcellularLocation>
</comment>
<dbReference type="Pfam" id="PF00353">
    <property type="entry name" value="HemolysinCabind"/>
    <property type="match status" value="3"/>
</dbReference>
<evidence type="ECO:0000256" key="2">
    <source>
        <dbReference type="ARBA" id="ARBA00022525"/>
    </source>
</evidence>
<keyword evidence="2" id="KW-0964">Secreted</keyword>
<comment type="caution">
    <text evidence="3">The sequence shown here is derived from an EMBL/GenBank/DDBJ whole genome shotgun (WGS) entry which is preliminary data.</text>
</comment>
<dbReference type="PANTHER" id="PTHR38340:SF1">
    <property type="entry name" value="S-LAYER PROTEIN"/>
    <property type="match status" value="1"/>
</dbReference>
<gene>
    <name evidence="3" type="ORF">FGK64_01430</name>
</gene>
<dbReference type="PROSITE" id="PS00330">
    <property type="entry name" value="HEMOLYSIN_CALCIUM"/>
    <property type="match status" value="3"/>
</dbReference>
<organism evidence="3 4">
    <name type="scientific">Arenibacterium halophilum</name>
    <dbReference type="NCBI Taxonomy" id="2583821"/>
    <lineage>
        <taxon>Bacteria</taxon>
        <taxon>Pseudomonadati</taxon>
        <taxon>Pseudomonadota</taxon>
        <taxon>Alphaproteobacteria</taxon>
        <taxon>Rhodobacterales</taxon>
        <taxon>Paracoccaceae</taxon>
        <taxon>Arenibacterium</taxon>
    </lineage>
</organism>
<accession>A0ABY2XDL2</accession>
<dbReference type="InterPro" id="IPR011049">
    <property type="entry name" value="Serralysin-like_metalloprot_C"/>
</dbReference>
<dbReference type="SUPFAM" id="SSF51120">
    <property type="entry name" value="beta-Roll"/>
    <property type="match status" value="1"/>
</dbReference>
<dbReference type="InterPro" id="IPR050557">
    <property type="entry name" value="RTX_toxin/Mannuronan_C5-epim"/>
</dbReference>
<dbReference type="InterPro" id="IPR018511">
    <property type="entry name" value="Hemolysin-typ_Ca-bd_CS"/>
</dbReference>
<protein>
    <submittedName>
        <fullName evidence="3">Calcium-binding protein</fullName>
    </submittedName>
</protein>